<evidence type="ECO:0000313" key="1">
    <source>
        <dbReference type="EMBL" id="WET63950.1"/>
    </source>
</evidence>
<dbReference type="InterPro" id="IPR024269">
    <property type="entry name" value="DUF3791"/>
</dbReference>
<gene>
    <name evidence="1" type="ORF">P2T59_19950</name>
</gene>
<evidence type="ECO:0000313" key="2">
    <source>
        <dbReference type="Proteomes" id="UP001221009"/>
    </source>
</evidence>
<proteinExistence type="predicted"/>
<dbReference type="AlphaFoldDB" id="A0AAX3QS90"/>
<dbReference type="GeneID" id="93523546"/>
<dbReference type="EMBL" id="CP120353">
    <property type="protein sequence ID" value="WET63950.1"/>
    <property type="molecule type" value="Genomic_DNA"/>
</dbReference>
<sequence length="63" mass="7487">MKYARIINGLAERLHIDNRKALRLFYESNTYVYLRKKVGDLHCMSDAYLIDELMIEYTNKQGS</sequence>
<name>A0AAX3QS90_PARDI</name>
<reference evidence="1" key="1">
    <citation type="submission" date="2023-03" db="EMBL/GenBank/DDBJ databases">
        <title>Parabacteroides distasonis, a bacteria resistant against UC.</title>
        <authorList>
            <person name="Dai W."/>
        </authorList>
    </citation>
    <scope>NUCLEOTIDE SEQUENCE</scope>
    <source>
        <strain evidence="1">F1-28</strain>
    </source>
</reference>
<dbReference type="RefSeq" id="WP_229033138.1">
    <property type="nucleotide sequence ID" value="NZ_BAABYH010000001.1"/>
</dbReference>
<accession>A0AAX3QS90</accession>
<protein>
    <submittedName>
        <fullName evidence="1">DUF3791 domain-containing protein</fullName>
    </submittedName>
</protein>
<dbReference type="Pfam" id="PF12668">
    <property type="entry name" value="DUF3791"/>
    <property type="match status" value="1"/>
</dbReference>
<dbReference type="Proteomes" id="UP001221009">
    <property type="component" value="Chromosome"/>
</dbReference>
<organism evidence="1 2">
    <name type="scientific">Parabacteroides distasonis</name>
    <dbReference type="NCBI Taxonomy" id="823"/>
    <lineage>
        <taxon>Bacteria</taxon>
        <taxon>Pseudomonadati</taxon>
        <taxon>Bacteroidota</taxon>
        <taxon>Bacteroidia</taxon>
        <taxon>Bacteroidales</taxon>
        <taxon>Tannerellaceae</taxon>
        <taxon>Parabacteroides</taxon>
    </lineage>
</organism>